<sequence length="299" mass="32616">MSKLLPALCALAGHLPLGLLQRTGAVAGWLGLRVSKRFARLTGTNLEQAGLAANPRDYKHLVATSAVQTGMGAMELAIAWGRDVDGIARLVRRCEGWEAVEASLAAGRGLLFVTPHLGAYDIAGRYLASRLPFPLTAMYRPPKLAWLEPMMQAGRVRGNGRTAPATPQGVRQVMKALRSGEATIVLPDQVPGQGEGVWVPFFGRWAYTMTLVARLGEMKNVDTFFFYGHRLGVGEGFEVRIRPLSEPFTGDKLADARRVNAEVEALIREAPEQYLWSYNRFKHPAGAELPPTVPVSEAD</sequence>
<keyword evidence="2" id="KW-1003">Cell membrane</keyword>
<accession>A0A248LFI8</accession>
<proteinExistence type="predicted"/>
<evidence type="ECO:0000256" key="4">
    <source>
        <dbReference type="ARBA" id="ARBA00022679"/>
    </source>
</evidence>
<evidence type="ECO:0000256" key="5">
    <source>
        <dbReference type="ARBA" id="ARBA00023136"/>
    </source>
</evidence>
<dbReference type="CDD" id="cd07984">
    <property type="entry name" value="LPLAT_LABLAT-like"/>
    <property type="match status" value="1"/>
</dbReference>
<dbReference type="GeneID" id="75108925"/>
<reference evidence="7" key="1">
    <citation type="journal article" date="2017" name="J. Antimicrob. Chemother.">
        <title>Emergence and genomic analysis of MDR Laribacter hongkongensis strain HLGZ1 from Guangzhou, China.</title>
        <authorList>
            <person name="Wu H.K."/>
            <person name="Chen J.H."/>
            <person name="Yang L."/>
            <person name="Li A.R."/>
            <person name="Su D.H."/>
            <person name="Lin Y.P."/>
            <person name="Chen D.Q."/>
        </authorList>
    </citation>
    <scope>NUCLEOTIDE SEQUENCE</scope>
    <source>
        <strain evidence="7">HLGZ1</strain>
    </source>
</reference>
<dbReference type="AlphaFoldDB" id="A0A248LFI8"/>
<keyword evidence="4 7" id="KW-0808">Transferase</keyword>
<evidence type="ECO:0000313" key="9">
    <source>
        <dbReference type="Proteomes" id="UP000197424"/>
    </source>
</evidence>
<dbReference type="PANTHER" id="PTHR30606:SF10">
    <property type="entry name" value="PHOSPHATIDYLINOSITOL MANNOSIDE ACYLTRANSFERASE"/>
    <property type="match status" value="1"/>
</dbReference>
<dbReference type="PANTHER" id="PTHR30606">
    <property type="entry name" value="LIPID A BIOSYNTHESIS LAUROYL ACYLTRANSFERASE"/>
    <property type="match status" value="1"/>
</dbReference>
<keyword evidence="3" id="KW-0997">Cell inner membrane</keyword>
<evidence type="ECO:0000313" key="7">
    <source>
        <dbReference type="EMBL" id="ASJ23402.1"/>
    </source>
</evidence>
<dbReference type="Proteomes" id="UP000197424">
    <property type="component" value="Chromosome"/>
</dbReference>
<name>A0A248LFI8_9NEIS</name>
<dbReference type="InterPro" id="IPR004960">
    <property type="entry name" value="LipA_acyltrans"/>
</dbReference>
<dbReference type="PIRSF" id="PIRSF026649">
    <property type="entry name" value="MsbB"/>
    <property type="match status" value="1"/>
</dbReference>
<dbReference type="NCBIfam" id="NF006487">
    <property type="entry name" value="PRK08905.1"/>
    <property type="match status" value="1"/>
</dbReference>
<dbReference type="Pfam" id="PF03279">
    <property type="entry name" value="Lip_A_acyltrans"/>
    <property type="match status" value="1"/>
</dbReference>
<organism evidence="7 9">
    <name type="scientific">Laribacter hongkongensis</name>
    <dbReference type="NCBI Taxonomy" id="168471"/>
    <lineage>
        <taxon>Bacteria</taxon>
        <taxon>Pseudomonadati</taxon>
        <taxon>Pseudomonadota</taxon>
        <taxon>Betaproteobacteria</taxon>
        <taxon>Neisseriales</taxon>
        <taxon>Aquaspirillaceae</taxon>
        <taxon>Laribacter</taxon>
    </lineage>
</organism>
<dbReference type="GO" id="GO:0016746">
    <property type="term" value="F:acyltransferase activity"/>
    <property type="evidence" value="ECO:0007669"/>
    <property type="project" value="UniProtKB-KW"/>
</dbReference>
<reference evidence="8 10" key="4">
    <citation type="submission" date="2021-10" db="EMBL/GenBank/DDBJ databases">
        <title>Whole-genome sequencing analysis of Laribacter hongkongensis: virulence gene profiles, carbohydrate-active enzyme prediction, and antimicrobial resistance characterization.</title>
        <authorList>
            <person name="Yuan P."/>
            <person name="Zhan Y."/>
            <person name="Chen D."/>
        </authorList>
    </citation>
    <scope>NUCLEOTIDE SEQUENCE [LARGE SCALE GENOMIC DNA]</scope>
    <source>
        <strain evidence="8 10">W67</strain>
    </source>
</reference>
<keyword evidence="5" id="KW-0472">Membrane</keyword>
<comment type="subcellular location">
    <subcellularLocation>
        <location evidence="1">Cell inner membrane</location>
    </subcellularLocation>
</comment>
<dbReference type="EMBL" id="JAJAXM010000002">
    <property type="protein sequence ID" value="MCG9024687.1"/>
    <property type="molecule type" value="Genomic_DNA"/>
</dbReference>
<evidence type="ECO:0000313" key="10">
    <source>
        <dbReference type="Proteomes" id="UP001200247"/>
    </source>
</evidence>
<dbReference type="GO" id="GO:0009247">
    <property type="term" value="P:glycolipid biosynthetic process"/>
    <property type="evidence" value="ECO:0007669"/>
    <property type="project" value="UniProtKB-ARBA"/>
</dbReference>
<dbReference type="RefSeq" id="WP_027823517.1">
    <property type="nucleotide sequence ID" value="NZ_CP022115.1"/>
</dbReference>
<protein>
    <submittedName>
        <fullName evidence="8">Lysophospholipid acyltransferase family protein</fullName>
    </submittedName>
    <submittedName>
        <fullName evidence="7">Putative acyltransferase transmembrane protein</fullName>
    </submittedName>
</protein>
<dbReference type="OrthoDB" id="9803456at2"/>
<evidence type="ECO:0000256" key="6">
    <source>
        <dbReference type="ARBA" id="ARBA00023315"/>
    </source>
</evidence>
<reference evidence="9" key="2">
    <citation type="submission" date="2017-06" db="EMBL/GenBank/DDBJ databases">
        <title>Whole genome sequence of Laribacter hongkongensis LHGZ1.</title>
        <authorList>
            <person name="Chen D."/>
            <person name="Wu H."/>
            <person name="Chen J."/>
        </authorList>
    </citation>
    <scope>NUCLEOTIDE SEQUENCE [LARGE SCALE GENOMIC DNA]</scope>
    <source>
        <strain evidence="9">LHGZ1</strain>
    </source>
</reference>
<evidence type="ECO:0000256" key="2">
    <source>
        <dbReference type="ARBA" id="ARBA00022475"/>
    </source>
</evidence>
<gene>
    <name evidence="8" type="ORF">LH440_01970</name>
    <name evidence="7" type="ORF">LHGZ1_0571</name>
</gene>
<evidence type="ECO:0000256" key="3">
    <source>
        <dbReference type="ARBA" id="ARBA00022519"/>
    </source>
</evidence>
<dbReference type="EMBL" id="CP022115">
    <property type="protein sequence ID" value="ASJ23402.1"/>
    <property type="molecule type" value="Genomic_DNA"/>
</dbReference>
<keyword evidence="6 7" id="KW-0012">Acyltransferase</keyword>
<reference evidence="7" key="3">
    <citation type="submission" date="2017-06" db="EMBL/GenBank/DDBJ databases">
        <authorList>
            <person name="Kim H.J."/>
            <person name="Triplett B.A."/>
        </authorList>
    </citation>
    <scope>NUCLEOTIDE SEQUENCE</scope>
    <source>
        <strain evidence="7">HLGZ1</strain>
    </source>
</reference>
<evidence type="ECO:0000256" key="1">
    <source>
        <dbReference type="ARBA" id="ARBA00004533"/>
    </source>
</evidence>
<evidence type="ECO:0000313" key="8">
    <source>
        <dbReference type="EMBL" id="MCG9024687.1"/>
    </source>
</evidence>
<dbReference type="Proteomes" id="UP001200247">
    <property type="component" value="Unassembled WGS sequence"/>
</dbReference>
<dbReference type="GO" id="GO:0005886">
    <property type="term" value="C:plasma membrane"/>
    <property type="evidence" value="ECO:0007669"/>
    <property type="project" value="UniProtKB-SubCell"/>
</dbReference>
<keyword evidence="7" id="KW-0812">Transmembrane</keyword>